<gene>
    <name evidence="2" type="ORF">FIBSPDRAFT_1042635</name>
</gene>
<evidence type="ECO:0000313" key="2">
    <source>
        <dbReference type="EMBL" id="KZP23782.1"/>
    </source>
</evidence>
<dbReference type="OrthoDB" id="5529571at2759"/>
<dbReference type="EMBL" id="KV417530">
    <property type="protein sequence ID" value="KZP23782.1"/>
    <property type="molecule type" value="Genomic_DNA"/>
</dbReference>
<keyword evidence="3" id="KW-1185">Reference proteome</keyword>
<accession>A0A166M9V8</accession>
<evidence type="ECO:0008006" key="4">
    <source>
        <dbReference type="Google" id="ProtNLM"/>
    </source>
</evidence>
<feature type="compositionally biased region" description="Low complexity" evidence="1">
    <location>
        <begin position="173"/>
        <end position="182"/>
    </location>
</feature>
<feature type="compositionally biased region" description="Pro residues" evidence="1">
    <location>
        <begin position="42"/>
        <end position="51"/>
    </location>
</feature>
<feature type="compositionally biased region" description="Basic and acidic residues" evidence="1">
    <location>
        <begin position="83"/>
        <end position="108"/>
    </location>
</feature>
<proteinExistence type="predicted"/>
<dbReference type="Pfam" id="PF08219">
    <property type="entry name" value="TOM13"/>
    <property type="match status" value="1"/>
</dbReference>
<name>A0A166M9V8_9AGAM</name>
<protein>
    <recommendedName>
        <fullName evidence="4">TOM13-domain-containing protein</fullName>
    </recommendedName>
</protein>
<feature type="region of interest" description="Disordered" evidence="1">
    <location>
        <begin position="20"/>
        <end position="231"/>
    </location>
</feature>
<feature type="compositionally biased region" description="Basic and acidic residues" evidence="1">
    <location>
        <begin position="132"/>
        <end position="158"/>
    </location>
</feature>
<feature type="compositionally biased region" description="Low complexity" evidence="1">
    <location>
        <begin position="52"/>
        <end position="66"/>
    </location>
</feature>
<dbReference type="PANTHER" id="PTHR28241">
    <property type="entry name" value="MITOCHONDRIAL IMPORT PROTEIN 1"/>
    <property type="match status" value="1"/>
</dbReference>
<dbReference type="STRING" id="436010.A0A166M9V8"/>
<dbReference type="InterPro" id="IPR013262">
    <property type="entry name" value="OMP_MIM1/TOM13_mt"/>
</dbReference>
<dbReference type="GO" id="GO:0070096">
    <property type="term" value="P:mitochondrial outer membrane translocase complex assembly"/>
    <property type="evidence" value="ECO:0007669"/>
    <property type="project" value="TreeGrafter"/>
</dbReference>
<dbReference type="PANTHER" id="PTHR28241:SF1">
    <property type="entry name" value="MITOCHONDRIAL IMPORT PROTEIN 1"/>
    <property type="match status" value="1"/>
</dbReference>
<dbReference type="GO" id="GO:0005741">
    <property type="term" value="C:mitochondrial outer membrane"/>
    <property type="evidence" value="ECO:0007669"/>
    <property type="project" value="InterPro"/>
</dbReference>
<reference evidence="2 3" key="1">
    <citation type="journal article" date="2016" name="Mol. Biol. Evol.">
        <title>Comparative Genomics of Early-Diverging Mushroom-Forming Fungi Provides Insights into the Origins of Lignocellulose Decay Capabilities.</title>
        <authorList>
            <person name="Nagy L.G."/>
            <person name="Riley R."/>
            <person name="Tritt A."/>
            <person name="Adam C."/>
            <person name="Daum C."/>
            <person name="Floudas D."/>
            <person name="Sun H."/>
            <person name="Yadav J.S."/>
            <person name="Pangilinan J."/>
            <person name="Larsson K.H."/>
            <person name="Matsuura K."/>
            <person name="Barry K."/>
            <person name="Labutti K."/>
            <person name="Kuo R."/>
            <person name="Ohm R.A."/>
            <person name="Bhattacharya S.S."/>
            <person name="Shirouzu T."/>
            <person name="Yoshinaga Y."/>
            <person name="Martin F.M."/>
            <person name="Grigoriev I.V."/>
            <person name="Hibbett D.S."/>
        </authorList>
    </citation>
    <scope>NUCLEOTIDE SEQUENCE [LARGE SCALE GENOMIC DNA]</scope>
    <source>
        <strain evidence="2 3">CBS 109695</strain>
    </source>
</reference>
<dbReference type="Proteomes" id="UP000076532">
    <property type="component" value="Unassembled WGS sequence"/>
</dbReference>
<evidence type="ECO:0000313" key="3">
    <source>
        <dbReference type="Proteomes" id="UP000076532"/>
    </source>
</evidence>
<feature type="compositionally biased region" description="Basic and acidic residues" evidence="1">
    <location>
        <begin position="199"/>
        <end position="215"/>
    </location>
</feature>
<evidence type="ECO:0000256" key="1">
    <source>
        <dbReference type="SAM" id="MobiDB-lite"/>
    </source>
</evidence>
<dbReference type="GO" id="GO:0045040">
    <property type="term" value="P:protein insertion into mitochondrial outer membrane"/>
    <property type="evidence" value="ECO:0007669"/>
    <property type="project" value="TreeGrafter"/>
</dbReference>
<organism evidence="2 3">
    <name type="scientific">Athelia psychrophila</name>
    <dbReference type="NCBI Taxonomy" id="1759441"/>
    <lineage>
        <taxon>Eukaryota</taxon>
        <taxon>Fungi</taxon>
        <taxon>Dikarya</taxon>
        <taxon>Basidiomycota</taxon>
        <taxon>Agaricomycotina</taxon>
        <taxon>Agaricomycetes</taxon>
        <taxon>Agaricomycetidae</taxon>
        <taxon>Atheliales</taxon>
        <taxon>Atheliaceae</taxon>
        <taxon>Athelia</taxon>
    </lineage>
</organism>
<dbReference type="AlphaFoldDB" id="A0A166M9V8"/>
<sequence>MPEQSSPLEADGEKLLQSALATAFTPAPTFRPSGPAPDTHPTSPPPAPPPAMSDDPSAASSSSSMDDSWKSEYETQVQSWRAESAEAREKAERERAKWEEIRAKEKEQQAQSEPPQAPAMARNLGAEPSPADVRDLVAGEKEGNFDSHAHQDTGDESKASSQKWSDIHSDLTSSYPSMSFPSPSRPPSPTQSHTKRKHPLQEPKPYPEHPSHPDPPHPSAPSPTSTTLAIFDPNLPTSTRVGALFTSLGINLVLPFVNGVMLGFGEIFAKNIVLGWLGWKGLPGASVANVGVRPPVGRR</sequence>
<feature type="compositionally biased region" description="Low complexity" evidence="1">
    <location>
        <begin position="21"/>
        <end position="41"/>
    </location>
</feature>